<proteinExistence type="predicted"/>
<sequence>MGGIRPHTGPPRKTSCTPFIMAGISGTSSFSSVASASSIPAVDRRTLPSHFTDNPDLAASQRHPFFDPAVHDEGHVLELQLLKFKPQDFWLLTPAELVKQIKHSWSSHNCHATTFKLPIHLGFMNVTKIDPQPLGSPEWWNTDTATSTMWYKVAQANVEEMPKERATKYPKIAQNRQPGQTLAYHPQAHAFTSIQDYAALLNYENTEALAQHTDCEVADYFGPLAALNEQAARFDSWMNILKSIPGQFTTSPGAMLFNSLAHQDNHTLRPVILRRGDMQDPTALSLEEKHMVATTPTVVATLLIYLKMIRTGQNGTGQPRYTQKWGPVAYTYGGYYIDDWLRAIFHMLFFLYRRKSKSPLDGKLGVREPASKVYVFKKEPCVETSAINESSEFVTPSPAAARPKRKPMAQLRPAGLKRVRVPTPSEERDEWEMDEDDE</sequence>
<keyword evidence="3" id="KW-1185">Reference proteome</keyword>
<accession>A0AAE0NRJ7</accession>
<reference evidence="2" key="1">
    <citation type="journal article" date="2023" name="Mol. Phylogenet. Evol.">
        <title>Genome-scale phylogeny and comparative genomics of the fungal order Sordariales.</title>
        <authorList>
            <person name="Hensen N."/>
            <person name="Bonometti L."/>
            <person name="Westerberg I."/>
            <person name="Brannstrom I.O."/>
            <person name="Guillou S."/>
            <person name="Cros-Aarteil S."/>
            <person name="Calhoun S."/>
            <person name="Haridas S."/>
            <person name="Kuo A."/>
            <person name="Mondo S."/>
            <person name="Pangilinan J."/>
            <person name="Riley R."/>
            <person name="LaButti K."/>
            <person name="Andreopoulos B."/>
            <person name="Lipzen A."/>
            <person name="Chen C."/>
            <person name="Yan M."/>
            <person name="Daum C."/>
            <person name="Ng V."/>
            <person name="Clum A."/>
            <person name="Steindorff A."/>
            <person name="Ohm R.A."/>
            <person name="Martin F."/>
            <person name="Silar P."/>
            <person name="Natvig D.O."/>
            <person name="Lalanne C."/>
            <person name="Gautier V."/>
            <person name="Ament-Velasquez S.L."/>
            <person name="Kruys A."/>
            <person name="Hutchinson M.I."/>
            <person name="Powell A.J."/>
            <person name="Barry K."/>
            <person name="Miller A.N."/>
            <person name="Grigoriev I.V."/>
            <person name="Debuchy R."/>
            <person name="Gladieux P."/>
            <person name="Hiltunen Thoren M."/>
            <person name="Johannesson H."/>
        </authorList>
    </citation>
    <scope>NUCLEOTIDE SEQUENCE</scope>
    <source>
        <strain evidence="2">CBS 232.78</strain>
    </source>
</reference>
<organism evidence="2 3">
    <name type="scientific">Podospora didyma</name>
    <dbReference type="NCBI Taxonomy" id="330526"/>
    <lineage>
        <taxon>Eukaryota</taxon>
        <taxon>Fungi</taxon>
        <taxon>Dikarya</taxon>
        <taxon>Ascomycota</taxon>
        <taxon>Pezizomycotina</taxon>
        <taxon>Sordariomycetes</taxon>
        <taxon>Sordariomycetidae</taxon>
        <taxon>Sordariales</taxon>
        <taxon>Podosporaceae</taxon>
        <taxon>Podospora</taxon>
    </lineage>
</organism>
<comment type="caution">
    <text evidence="2">The sequence shown here is derived from an EMBL/GenBank/DDBJ whole genome shotgun (WGS) entry which is preliminary data.</text>
</comment>
<dbReference type="Proteomes" id="UP001285441">
    <property type="component" value="Unassembled WGS sequence"/>
</dbReference>
<evidence type="ECO:0000313" key="3">
    <source>
        <dbReference type="Proteomes" id="UP001285441"/>
    </source>
</evidence>
<feature type="compositionally biased region" description="Acidic residues" evidence="1">
    <location>
        <begin position="427"/>
        <end position="438"/>
    </location>
</feature>
<name>A0AAE0NRJ7_9PEZI</name>
<dbReference type="AlphaFoldDB" id="A0AAE0NRJ7"/>
<reference evidence="2" key="2">
    <citation type="submission" date="2023-06" db="EMBL/GenBank/DDBJ databases">
        <authorList>
            <consortium name="Lawrence Berkeley National Laboratory"/>
            <person name="Haridas S."/>
            <person name="Hensen N."/>
            <person name="Bonometti L."/>
            <person name="Westerberg I."/>
            <person name="Brannstrom I.O."/>
            <person name="Guillou S."/>
            <person name="Cros-Aarteil S."/>
            <person name="Calhoun S."/>
            <person name="Kuo A."/>
            <person name="Mondo S."/>
            <person name="Pangilinan J."/>
            <person name="Riley R."/>
            <person name="LaButti K."/>
            <person name="Andreopoulos B."/>
            <person name="Lipzen A."/>
            <person name="Chen C."/>
            <person name="Yanf M."/>
            <person name="Daum C."/>
            <person name="Ng V."/>
            <person name="Clum A."/>
            <person name="Steindorff A."/>
            <person name="Ohm R."/>
            <person name="Martin F."/>
            <person name="Silar P."/>
            <person name="Natvig D."/>
            <person name="Lalanne C."/>
            <person name="Gautier V."/>
            <person name="Ament-velasquez S.L."/>
            <person name="Kruys A."/>
            <person name="Hutchinson M.I."/>
            <person name="Powell A.J."/>
            <person name="Barry K."/>
            <person name="Miller A.N."/>
            <person name="Grigoriev I.V."/>
            <person name="Debuchy R."/>
            <person name="Gladieux P."/>
            <person name="Thoren M.H."/>
            <person name="Johannesson H."/>
        </authorList>
    </citation>
    <scope>NUCLEOTIDE SEQUENCE</scope>
    <source>
        <strain evidence="2">CBS 232.78</strain>
    </source>
</reference>
<gene>
    <name evidence="2" type="ORF">B0H63DRAFT_450170</name>
</gene>
<evidence type="ECO:0000313" key="2">
    <source>
        <dbReference type="EMBL" id="KAK3386190.1"/>
    </source>
</evidence>
<dbReference type="EMBL" id="JAULSW010000004">
    <property type="protein sequence ID" value="KAK3386190.1"/>
    <property type="molecule type" value="Genomic_DNA"/>
</dbReference>
<feature type="region of interest" description="Disordered" evidence="1">
    <location>
        <begin position="391"/>
        <end position="438"/>
    </location>
</feature>
<protein>
    <submittedName>
        <fullName evidence="2">Uncharacterized protein</fullName>
    </submittedName>
</protein>
<evidence type="ECO:0000256" key="1">
    <source>
        <dbReference type="SAM" id="MobiDB-lite"/>
    </source>
</evidence>